<protein>
    <submittedName>
        <fullName evidence="2">Uncharacterized protein</fullName>
    </submittedName>
</protein>
<keyword evidence="1" id="KW-0472">Membrane</keyword>
<sequence length="101" mass="11976">MLYVSARYLVTNKSARLAQLAERVTFIGIYYHLKSQGWGFDPPVGHQFRFRFPIRKPSFFFPPVIYIFMFNFINSFISALIQFHHLEAILANYRSRRLVPS</sequence>
<dbReference type="EMBL" id="LHQQ01000004">
    <property type="protein sequence ID" value="KOS48520.1"/>
    <property type="molecule type" value="Genomic_DNA"/>
</dbReference>
<dbReference type="Proteomes" id="UP000037696">
    <property type="component" value="Unassembled WGS sequence"/>
</dbReference>
<proteinExistence type="predicted"/>
<accession>A0A0M8PIS5</accession>
<evidence type="ECO:0000313" key="2">
    <source>
        <dbReference type="EMBL" id="KOS48520.1"/>
    </source>
</evidence>
<keyword evidence="1" id="KW-0812">Transmembrane</keyword>
<feature type="transmembrane region" description="Helical" evidence="1">
    <location>
        <begin position="59"/>
        <end position="81"/>
    </location>
</feature>
<reference evidence="2 3" key="1">
    <citation type="submission" date="2015-08" db="EMBL/GenBank/DDBJ databases">
        <title>Genome sequencing of Penicillium nordicum.</title>
        <authorList>
            <person name="Nguyen H.D."/>
            <person name="Seifert K.A."/>
        </authorList>
    </citation>
    <scope>NUCLEOTIDE SEQUENCE [LARGE SCALE GENOMIC DNA]</scope>
    <source>
        <strain evidence="2 3">DAOMC 185683</strain>
    </source>
</reference>
<gene>
    <name evidence="2" type="ORF">ACN38_g475</name>
</gene>
<evidence type="ECO:0000313" key="3">
    <source>
        <dbReference type="Proteomes" id="UP000037696"/>
    </source>
</evidence>
<comment type="caution">
    <text evidence="2">The sequence shown here is derived from an EMBL/GenBank/DDBJ whole genome shotgun (WGS) entry which is preliminary data.</text>
</comment>
<name>A0A0M8PIS5_9EURO</name>
<evidence type="ECO:0000256" key="1">
    <source>
        <dbReference type="SAM" id="Phobius"/>
    </source>
</evidence>
<keyword evidence="3" id="KW-1185">Reference proteome</keyword>
<keyword evidence="1" id="KW-1133">Transmembrane helix</keyword>
<organism evidence="2 3">
    <name type="scientific">Penicillium nordicum</name>
    <dbReference type="NCBI Taxonomy" id="229535"/>
    <lineage>
        <taxon>Eukaryota</taxon>
        <taxon>Fungi</taxon>
        <taxon>Dikarya</taxon>
        <taxon>Ascomycota</taxon>
        <taxon>Pezizomycotina</taxon>
        <taxon>Eurotiomycetes</taxon>
        <taxon>Eurotiomycetidae</taxon>
        <taxon>Eurotiales</taxon>
        <taxon>Aspergillaceae</taxon>
        <taxon>Penicillium</taxon>
    </lineage>
</organism>
<dbReference type="AlphaFoldDB" id="A0A0M8PIS5"/>